<comment type="similarity">
    <text evidence="4">Belongs to the class I-like SAM-binding methyltransferase superfamily.</text>
</comment>
<dbReference type="Proteomes" id="UP001216150">
    <property type="component" value="Unassembled WGS sequence"/>
</dbReference>
<keyword evidence="2" id="KW-0808">Transferase</keyword>
<organism evidence="5 6">
    <name type="scientific">Penicillium hetheringtonii</name>
    <dbReference type="NCBI Taxonomy" id="911720"/>
    <lineage>
        <taxon>Eukaryota</taxon>
        <taxon>Fungi</taxon>
        <taxon>Dikarya</taxon>
        <taxon>Ascomycota</taxon>
        <taxon>Pezizomycotina</taxon>
        <taxon>Eurotiomycetes</taxon>
        <taxon>Eurotiomycetidae</taxon>
        <taxon>Eurotiales</taxon>
        <taxon>Aspergillaceae</taxon>
        <taxon>Penicillium</taxon>
    </lineage>
</organism>
<dbReference type="GO" id="GO:0016740">
    <property type="term" value="F:transferase activity"/>
    <property type="evidence" value="ECO:0007669"/>
    <property type="project" value="UniProtKB-KW"/>
</dbReference>
<evidence type="ECO:0000313" key="6">
    <source>
        <dbReference type="Proteomes" id="UP001216150"/>
    </source>
</evidence>
<comment type="caution">
    <text evidence="5">The sequence shown here is derived from an EMBL/GenBank/DDBJ whole genome shotgun (WGS) entry which is preliminary data.</text>
</comment>
<evidence type="ECO:0000256" key="1">
    <source>
        <dbReference type="ARBA" id="ARBA00005179"/>
    </source>
</evidence>
<protein>
    <recommendedName>
        <fullName evidence="7">Methyltransferase type 11 domain-containing protein</fullName>
    </recommendedName>
</protein>
<keyword evidence="3" id="KW-0949">S-adenosyl-L-methionine</keyword>
<dbReference type="SUPFAM" id="SSF53335">
    <property type="entry name" value="S-adenosyl-L-methionine-dependent methyltransferases"/>
    <property type="match status" value="1"/>
</dbReference>
<name>A0AAD6GL56_9EURO</name>
<reference evidence="5 6" key="1">
    <citation type="journal article" date="2023" name="IMA Fungus">
        <title>Comparative genomic study of the Penicillium genus elucidates a diverse pangenome and 15 lateral gene transfer events.</title>
        <authorList>
            <person name="Petersen C."/>
            <person name="Sorensen T."/>
            <person name="Nielsen M.R."/>
            <person name="Sondergaard T.E."/>
            <person name="Sorensen J.L."/>
            <person name="Fitzpatrick D.A."/>
            <person name="Frisvad J.C."/>
            <person name="Nielsen K.L."/>
        </authorList>
    </citation>
    <scope>NUCLEOTIDE SEQUENCE [LARGE SCALE GENOMIC DNA]</scope>
    <source>
        <strain evidence="5 6">IBT 29057</strain>
    </source>
</reference>
<dbReference type="InterPro" id="IPR051654">
    <property type="entry name" value="Meroterpenoid_MTases"/>
</dbReference>
<proteinExistence type="inferred from homology"/>
<comment type="pathway">
    <text evidence="1">Secondary metabolite biosynthesis.</text>
</comment>
<dbReference type="EMBL" id="JAQJAC010000010">
    <property type="protein sequence ID" value="KAJ5569151.1"/>
    <property type="molecule type" value="Genomic_DNA"/>
</dbReference>
<evidence type="ECO:0000313" key="5">
    <source>
        <dbReference type="EMBL" id="KAJ5569151.1"/>
    </source>
</evidence>
<evidence type="ECO:0000256" key="4">
    <source>
        <dbReference type="ARBA" id="ARBA00038314"/>
    </source>
</evidence>
<dbReference type="PANTHER" id="PTHR35897:SF1">
    <property type="entry name" value="METHYLTRANSFERASE AUSD"/>
    <property type="match status" value="1"/>
</dbReference>
<evidence type="ECO:0000256" key="3">
    <source>
        <dbReference type="ARBA" id="ARBA00022691"/>
    </source>
</evidence>
<gene>
    <name evidence="5" type="ORF">N7450_011637</name>
</gene>
<keyword evidence="6" id="KW-1185">Reference proteome</keyword>
<dbReference type="AlphaFoldDB" id="A0AAD6GL56"/>
<sequence length="205" mass="23329">MAEGNIINKPAWYQTKVQSINAEARRLFENYSGFKPDEVLPHVLKLLNLPKIHRQRDEAFSIWHYPCIGQLRFLSFSLPEHTVYSRVLARLREDPSSHFLEAGCYFGQEIRYLADQGIPGIQLMGCDVEPAFFDLGYKLFRDQNTLGATFVSGDLTSEQCLESSTGISRCLANMVDIVFASSLFQLWNYECQVHAAINFGSPLPR</sequence>
<accession>A0AAD6GL56</accession>
<evidence type="ECO:0000256" key="2">
    <source>
        <dbReference type="ARBA" id="ARBA00022679"/>
    </source>
</evidence>
<dbReference type="InterPro" id="IPR029063">
    <property type="entry name" value="SAM-dependent_MTases_sf"/>
</dbReference>
<dbReference type="Gene3D" id="3.40.50.150">
    <property type="entry name" value="Vaccinia Virus protein VP39"/>
    <property type="match status" value="1"/>
</dbReference>
<dbReference type="PANTHER" id="PTHR35897">
    <property type="entry name" value="METHYLTRANSFERASE AUSD"/>
    <property type="match status" value="1"/>
</dbReference>
<evidence type="ECO:0008006" key="7">
    <source>
        <dbReference type="Google" id="ProtNLM"/>
    </source>
</evidence>